<keyword evidence="4" id="KW-0256">Endoplasmic reticulum</keyword>
<feature type="domain" description="Lipase maturation factor 1/2 N-terminal" evidence="9">
    <location>
        <begin position="235"/>
        <end position="393"/>
    </location>
</feature>
<evidence type="ECO:0000256" key="3">
    <source>
        <dbReference type="ARBA" id="ARBA00022692"/>
    </source>
</evidence>
<dbReference type="EMBL" id="JH992994">
    <property type="protein sequence ID" value="EKX46511.1"/>
    <property type="molecule type" value="Genomic_DNA"/>
</dbReference>
<dbReference type="Pfam" id="PF25179">
    <property type="entry name" value="LMF1_C"/>
    <property type="match status" value="1"/>
</dbReference>
<feature type="compositionally biased region" description="Basic and acidic residues" evidence="7">
    <location>
        <begin position="76"/>
        <end position="94"/>
    </location>
</feature>
<dbReference type="STRING" id="905079.L1JDB6"/>
<name>L1JDB6_GUITC</name>
<dbReference type="Proteomes" id="UP000011087">
    <property type="component" value="Unassembled WGS sequence"/>
</dbReference>
<dbReference type="OMA" id="MEVHYET"/>
<dbReference type="AlphaFoldDB" id="L1JDB6"/>
<dbReference type="GO" id="GO:0005789">
    <property type="term" value="C:endoplasmic reticulum membrane"/>
    <property type="evidence" value="ECO:0007669"/>
    <property type="project" value="UniProtKB-SubCell"/>
</dbReference>
<evidence type="ECO:0000256" key="8">
    <source>
        <dbReference type="SAM" id="Phobius"/>
    </source>
</evidence>
<comment type="similarity">
    <text evidence="2">Belongs to the lipase maturation factor family.</text>
</comment>
<reference evidence="11 13" key="1">
    <citation type="journal article" date="2012" name="Nature">
        <title>Algal genomes reveal evolutionary mosaicism and the fate of nucleomorphs.</title>
        <authorList>
            <consortium name="DOE Joint Genome Institute"/>
            <person name="Curtis B.A."/>
            <person name="Tanifuji G."/>
            <person name="Burki F."/>
            <person name="Gruber A."/>
            <person name="Irimia M."/>
            <person name="Maruyama S."/>
            <person name="Arias M.C."/>
            <person name="Ball S.G."/>
            <person name="Gile G.H."/>
            <person name="Hirakawa Y."/>
            <person name="Hopkins J.F."/>
            <person name="Kuo A."/>
            <person name="Rensing S.A."/>
            <person name="Schmutz J."/>
            <person name="Symeonidi A."/>
            <person name="Elias M."/>
            <person name="Eveleigh R.J."/>
            <person name="Herman E.K."/>
            <person name="Klute M.J."/>
            <person name="Nakayama T."/>
            <person name="Obornik M."/>
            <person name="Reyes-Prieto A."/>
            <person name="Armbrust E.V."/>
            <person name="Aves S.J."/>
            <person name="Beiko R.G."/>
            <person name="Coutinho P."/>
            <person name="Dacks J.B."/>
            <person name="Durnford D.G."/>
            <person name="Fast N.M."/>
            <person name="Green B.R."/>
            <person name="Grisdale C.J."/>
            <person name="Hempel F."/>
            <person name="Henrissat B."/>
            <person name="Hoppner M.P."/>
            <person name="Ishida K."/>
            <person name="Kim E."/>
            <person name="Koreny L."/>
            <person name="Kroth P.G."/>
            <person name="Liu Y."/>
            <person name="Malik S.B."/>
            <person name="Maier U.G."/>
            <person name="McRose D."/>
            <person name="Mock T."/>
            <person name="Neilson J.A."/>
            <person name="Onodera N.T."/>
            <person name="Poole A.M."/>
            <person name="Pritham E.J."/>
            <person name="Richards T.A."/>
            <person name="Rocap G."/>
            <person name="Roy S.W."/>
            <person name="Sarai C."/>
            <person name="Schaack S."/>
            <person name="Shirato S."/>
            <person name="Slamovits C.H."/>
            <person name="Spencer D.F."/>
            <person name="Suzuki S."/>
            <person name="Worden A.Z."/>
            <person name="Zauner S."/>
            <person name="Barry K."/>
            <person name="Bell C."/>
            <person name="Bharti A.K."/>
            <person name="Crow J.A."/>
            <person name="Grimwood J."/>
            <person name="Kramer R."/>
            <person name="Lindquist E."/>
            <person name="Lucas S."/>
            <person name="Salamov A."/>
            <person name="McFadden G.I."/>
            <person name="Lane C.E."/>
            <person name="Keeling P.J."/>
            <person name="Gray M.W."/>
            <person name="Grigoriev I.V."/>
            <person name="Archibald J.M."/>
        </authorList>
    </citation>
    <scope>NUCLEOTIDE SEQUENCE</scope>
    <source>
        <strain evidence="11 13">CCMP2712</strain>
    </source>
</reference>
<sequence>MAELLGLWSVGYNAAMLVLFLLLIYKLVILPLNQLLLPLNRLAALLRSQTCRIVEAGKARQQRLQRSKQAELVSLRGHEGEEAGEEGKERRSNKGSDLASLLRDLVASNLSYEELPFYDVFHSSPCPEAAGQTHLLRILLVRSLGFVYAVAFLIVALQGRPLVGRAGLSPVLEEGQLRFLFLDHDACLELIGWSGFLLSSAQCLGLVDHVAASVGLWGLYLVFYRSALHAEHFFHYGWDFQILETGFLLIFLSPTFCPDGRPSGTVLWLLRWLAFRVMLGAGRSKLMAQETCWRWEHLDCLSFHFETTGSPSPLGWFMHHAPPAALQLGVVANHAVELAVPWLILFPCRAVRLFAGVSSILFMLGIALTGNYAFLNHLTCVPLLACLDDKFLHSFFFPLSSAPPAGKHSPHRRILFSRAAAVVVSATIVLKSVVPEEEGGASPVGNLFGSHPWLQTFDSLFLVNAYGVFGSITKRRTEVVLSLARDGQDGSSSGWEEIEFMCKPDGLRKLPCFVTPYHFRFDWEVWIAVTAMGEHTGPVTPPFLRRFIRKVLQGDRDAMGLVRTRMADGQVPSAVKVSFYLYRASSLAELLSSGRWWERRLLREEIHRGEGRQLEQSGDPARRDRCLLLLSLGLVAWMWKLRRGGRRERTDAILVVLLLLSVVLVVVMHDMTGVRVGLLLLQLLSAVALCWAKERAADPLVLALSFLPLVVLLLA</sequence>
<comment type="subcellular location">
    <subcellularLocation>
        <location evidence="1">Endoplasmic reticulum membrane</location>
        <topology evidence="1">Multi-pass membrane protein</topology>
    </subcellularLocation>
</comment>
<feature type="transmembrane region" description="Helical" evidence="8">
    <location>
        <begin position="651"/>
        <end position="668"/>
    </location>
</feature>
<dbReference type="PANTHER" id="PTHR14463">
    <property type="entry name" value="LIPASE MATURATION FACTOR"/>
    <property type="match status" value="1"/>
</dbReference>
<dbReference type="OrthoDB" id="434126at2759"/>
<dbReference type="InterPro" id="IPR009613">
    <property type="entry name" value="LMF"/>
</dbReference>
<gene>
    <name evidence="11" type="ORF">GUITHDRAFT_138242</name>
</gene>
<accession>L1JDB6</accession>
<keyword evidence="6 8" id="KW-0472">Membrane</keyword>
<dbReference type="PaxDb" id="55529-EKX46511"/>
<evidence type="ECO:0000313" key="11">
    <source>
        <dbReference type="EMBL" id="EKX46511.1"/>
    </source>
</evidence>
<feature type="domain" description="Lipase maturation factor 1/2 C-terminal" evidence="10">
    <location>
        <begin position="462"/>
        <end position="604"/>
    </location>
</feature>
<evidence type="ECO:0000313" key="13">
    <source>
        <dbReference type="Proteomes" id="UP000011087"/>
    </source>
</evidence>
<protein>
    <recommendedName>
        <fullName evidence="14">Lipase maturation factor</fullName>
    </recommendedName>
</protein>
<dbReference type="eggNOG" id="ENOG502QTN6">
    <property type="taxonomic scope" value="Eukaryota"/>
</dbReference>
<evidence type="ECO:0000259" key="9">
    <source>
        <dbReference type="Pfam" id="PF06762"/>
    </source>
</evidence>
<dbReference type="RefSeq" id="XP_005833491.1">
    <property type="nucleotide sequence ID" value="XM_005833434.1"/>
</dbReference>
<dbReference type="KEGG" id="gtt:GUITHDRAFT_138242"/>
<feature type="region of interest" description="Disordered" evidence="7">
    <location>
        <begin position="75"/>
        <end position="95"/>
    </location>
</feature>
<evidence type="ECO:0000256" key="2">
    <source>
        <dbReference type="ARBA" id="ARBA00005512"/>
    </source>
</evidence>
<feature type="transmembrane region" description="Helical" evidence="8">
    <location>
        <begin position="353"/>
        <end position="375"/>
    </location>
</feature>
<reference evidence="13" key="2">
    <citation type="submission" date="2012-11" db="EMBL/GenBank/DDBJ databases">
        <authorList>
            <person name="Kuo A."/>
            <person name="Curtis B.A."/>
            <person name="Tanifuji G."/>
            <person name="Burki F."/>
            <person name="Gruber A."/>
            <person name="Irimia M."/>
            <person name="Maruyama S."/>
            <person name="Arias M.C."/>
            <person name="Ball S.G."/>
            <person name="Gile G.H."/>
            <person name="Hirakawa Y."/>
            <person name="Hopkins J.F."/>
            <person name="Rensing S.A."/>
            <person name="Schmutz J."/>
            <person name="Symeonidi A."/>
            <person name="Elias M."/>
            <person name="Eveleigh R.J."/>
            <person name="Herman E.K."/>
            <person name="Klute M.J."/>
            <person name="Nakayama T."/>
            <person name="Obornik M."/>
            <person name="Reyes-Prieto A."/>
            <person name="Armbrust E.V."/>
            <person name="Aves S.J."/>
            <person name="Beiko R.G."/>
            <person name="Coutinho P."/>
            <person name="Dacks J.B."/>
            <person name="Durnford D.G."/>
            <person name="Fast N.M."/>
            <person name="Green B.R."/>
            <person name="Grisdale C."/>
            <person name="Hempe F."/>
            <person name="Henrissat B."/>
            <person name="Hoppner M.P."/>
            <person name="Ishida K.-I."/>
            <person name="Kim E."/>
            <person name="Koreny L."/>
            <person name="Kroth P.G."/>
            <person name="Liu Y."/>
            <person name="Malik S.-B."/>
            <person name="Maier U.G."/>
            <person name="McRose D."/>
            <person name="Mock T."/>
            <person name="Neilson J.A."/>
            <person name="Onodera N.T."/>
            <person name="Poole A.M."/>
            <person name="Pritham E.J."/>
            <person name="Richards T.A."/>
            <person name="Rocap G."/>
            <person name="Roy S.W."/>
            <person name="Sarai C."/>
            <person name="Schaack S."/>
            <person name="Shirato S."/>
            <person name="Slamovits C.H."/>
            <person name="Spencer D.F."/>
            <person name="Suzuki S."/>
            <person name="Worden A.Z."/>
            <person name="Zauner S."/>
            <person name="Barry K."/>
            <person name="Bell C."/>
            <person name="Bharti A.K."/>
            <person name="Crow J.A."/>
            <person name="Grimwood J."/>
            <person name="Kramer R."/>
            <person name="Lindquist E."/>
            <person name="Lucas S."/>
            <person name="Salamov A."/>
            <person name="McFadden G.I."/>
            <person name="Lane C.E."/>
            <person name="Keeling P.J."/>
            <person name="Gray M.W."/>
            <person name="Grigoriev I.V."/>
            <person name="Archibald J.M."/>
        </authorList>
    </citation>
    <scope>NUCLEOTIDE SEQUENCE</scope>
    <source>
        <strain evidence="13">CCMP2712</strain>
    </source>
</reference>
<feature type="transmembrane region" description="Helical" evidence="8">
    <location>
        <begin position="139"/>
        <end position="159"/>
    </location>
</feature>
<evidence type="ECO:0000259" key="10">
    <source>
        <dbReference type="Pfam" id="PF25179"/>
    </source>
</evidence>
<evidence type="ECO:0000256" key="5">
    <source>
        <dbReference type="ARBA" id="ARBA00022989"/>
    </source>
</evidence>
<dbReference type="PANTHER" id="PTHR14463:SF10">
    <property type="entry name" value="LIPASE MATURATION FACTOR 1"/>
    <property type="match status" value="1"/>
</dbReference>
<dbReference type="GO" id="GO:0051604">
    <property type="term" value="P:protein maturation"/>
    <property type="evidence" value="ECO:0007669"/>
    <property type="project" value="InterPro"/>
</dbReference>
<keyword evidence="3 8" id="KW-0812">Transmembrane</keyword>
<organism evidence="11">
    <name type="scientific">Guillardia theta (strain CCMP2712)</name>
    <name type="common">Cryptophyte</name>
    <dbReference type="NCBI Taxonomy" id="905079"/>
    <lineage>
        <taxon>Eukaryota</taxon>
        <taxon>Cryptophyceae</taxon>
        <taxon>Pyrenomonadales</taxon>
        <taxon>Geminigeraceae</taxon>
        <taxon>Guillardia</taxon>
    </lineage>
</organism>
<reference evidence="12" key="3">
    <citation type="submission" date="2015-06" db="UniProtKB">
        <authorList>
            <consortium name="EnsemblProtists"/>
        </authorList>
    </citation>
    <scope>IDENTIFICATION</scope>
</reference>
<dbReference type="GeneID" id="17303191"/>
<evidence type="ECO:0000256" key="7">
    <source>
        <dbReference type="SAM" id="MobiDB-lite"/>
    </source>
</evidence>
<evidence type="ECO:0000256" key="6">
    <source>
        <dbReference type="ARBA" id="ARBA00023136"/>
    </source>
</evidence>
<evidence type="ECO:0008006" key="14">
    <source>
        <dbReference type="Google" id="ProtNLM"/>
    </source>
</evidence>
<evidence type="ECO:0000256" key="4">
    <source>
        <dbReference type="ARBA" id="ARBA00022824"/>
    </source>
</evidence>
<evidence type="ECO:0000256" key="1">
    <source>
        <dbReference type="ARBA" id="ARBA00004477"/>
    </source>
</evidence>
<proteinExistence type="inferred from homology"/>
<feature type="transmembrane region" description="Helical" evidence="8">
    <location>
        <begin position="12"/>
        <end position="32"/>
    </location>
</feature>
<dbReference type="EnsemblProtists" id="EKX46511">
    <property type="protein sequence ID" value="EKX46511"/>
    <property type="gene ID" value="GUITHDRAFT_138242"/>
</dbReference>
<keyword evidence="13" id="KW-1185">Reference proteome</keyword>
<dbReference type="HOGENOM" id="CLU_020557_2_0_1"/>
<evidence type="ECO:0000313" key="12">
    <source>
        <dbReference type="EnsemblProtists" id="EKX46511"/>
    </source>
</evidence>
<dbReference type="InterPro" id="IPR057433">
    <property type="entry name" value="LMF1/2_C"/>
</dbReference>
<dbReference type="InterPro" id="IPR057434">
    <property type="entry name" value="LMF1/2_N"/>
</dbReference>
<keyword evidence="5 8" id="KW-1133">Transmembrane helix</keyword>
<dbReference type="Pfam" id="PF06762">
    <property type="entry name" value="LMF1"/>
    <property type="match status" value="1"/>
</dbReference>